<reference evidence="3" key="1">
    <citation type="submission" date="2025-08" db="UniProtKB">
        <authorList>
            <consortium name="Ensembl"/>
        </authorList>
    </citation>
    <scope>IDENTIFICATION</scope>
</reference>
<dbReference type="AlphaFoldDB" id="A0A3Q2QMD5"/>
<dbReference type="InterPro" id="IPR001304">
    <property type="entry name" value="C-type_lectin-like"/>
</dbReference>
<evidence type="ECO:0000313" key="4">
    <source>
        <dbReference type="Proteomes" id="UP000265000"/>
    </source>
</evidence>
<organism evidence="3 4">
    <name type="scientific">Fundulus heteroclitus</name>
    <name type="common">Killifish</name>
    <name type="synonym">Mummichog</name>
    <dbReference type="NCBI Taxonomy" id="8078"/>
    <lineage>
        <taxon>Eukaryota</taxon>
        <taxon>Metazoa</taxon>
        <taxon>Chordata</taxon>
        <taxon>Craniata</taxon>
        <taxon>Vertebrata</taxon>
        <taxon>Euteleostomi</taxon>
        <taxon>Actinopterygii</taxon>
        <taxon>Neopterygii</taxon>
        <taxon>Teleostei</taxon>
        <taxon>Neoteleostei</taxon>
        <taxon>Acanthomorphata</taxon>
        <taxon>Ovalentaria</taxon>
        <taxon>Atherinomorphae</taxon>
        <taxon>Cyprinodontiformes</taxon>
        <taxon>Fundulidae</taxon>
        <taxon>Fundulus</taxon>
    </lineage>
</organism>
<dbReference type="Ensembl" id="ENSFHET00000018503.1">
    <property type="protein sequence ID" value="ENSFHEP00000028661.1"/>
    <property type="gene ID" value="ENSFHEG00000012929.1"/>
</dbReference>
<dbReference type="InterPro" id="IPR016187">
    <property type="entry name" value="CTDL_fold"/>
</dbReference>
<dbReference type="PANTHER" id="PTHR45784">
    <property type="entry name" value="C-TYPE LECTIN DOMAIN FAMILY 20 MEMBER A-RELATED"/>
    <property type="match status" value="1"/>
</dbReference>
<dbReference type="InterPro" id="IPR016186">
    <property type="entry name" value="C-type_lectin-like/link_sf"/>
</dbReference>
<dbReference type="GeneTree" id="ENSGT01100000263473"/>
<dbReference type="Gene3D" id="3.10.100.10">
    <property type="entry name" value="Mannose-Binding Protein A, subunit A"/>
    <property type="match status" value="1"/>
</dbReference>
<keyword evidence="1" id="KW-1133">Transmembrane helix</keyword>
<dbReference type="PANTHER" id="PTHR45784:SF3">
    <property type="entry name" value="C-TYPE LECTIN DOMAIN FAMILY 4 MEMBER K-LIKE-RELATED"/>
    <property type="match status" value="1"/>
</dbReference>
<accession>A0A3Q2QMD5</accession>
<evidence type="ECO:0000313" key="3">
    <source>
        <dbReference type="Ensembl" id="ENSFHEP00000028661.1"/>
    </source>
</evidence>
<feature type="transmembrane region" description="Helical" evidence="1">
    <location>
        <begin position="12"/>
        <end position="33"/>
    </location>
</feature>
<evidence type="ECO:0000256" key="1">
    <source>
        <dbReference type="SAM" id="Phobius"/>
    </source>
</evidence>
<keyword evidence="1" id="KW-0472">Membrane</keyword>
<reference evidence="3" key="2">
    <citation type="submission" date="2025-09" db="UniProtKB">
        <authorList>
            <consortium name="Ensembl"/>
        </authorList>
    </citation>
    <scope>IDENTIFICATION</scope>
</reference>
<dbReference type="STRING" id="8078.ENSFHEP00000028661"/>
<dbReference type="SUPFAM" id="SSF56436">
    <property type="entry name" value="C-type lectin-like"/>
    <property type="match status" value="1"/>
</dbReference>
<keyword evidence="4" id="KW-1185">Reference proteome</keyword>
<keyword evidence="1" id="KW-0812">Transmembrane</keyword>
<dbReference type="Proteomes" id="UP000265000">
    <property type="component" value="Unplaced"/>
</dbReference>
<dbReference type="Pfam" id="PF00059">
    <property type="entry name" value="Lectin_C"/>
    <property type="match status" value="1"/>
</dbReference>
<dbReference type="PROSITE" id="PS50041">
    <property type="entry name" value="C_TYPE_LECTIN_2"/>
    <property type="match status" value="1"/>
</dbReference>
<protein>
    <recommendedName>
        <fullName evidence="2">C-type lectin domain-containing protein</fullName>
    </recommendedName>
</protein>
<proteinExistence type="predicted"/>
<dbReference type="SMART" id="SM00034">
    <property type="entry name" value="CLECT"/>
    <property type="match status" value="1"/>
</dbReference>
<feature type="domain" description="C-type lectin" evidence="2">
    <location>
        <begin position="33"/>
        <end position="135"/>
    </location>
</feature>
<sequence length="158" mass="17586">LSCSLVCTGLRVYKAAVLSWVGMTLIILALSSFSGTAATFTVGPSPMTWAAAQSYCRTHHTDLASVRNDNENEQLKATKPDKETVWLGLFRDNWKWSNGSQVTYTYWGSAEPSGPTEYCAAANFASLGHWVDLECAETLNTNREILPFVRKDKEKEQR</sequence>
<name>A0A3Q2QMD5_FUNHE</name>
<evidence type="ECO:0000259" key="2">
    <source>
        <dbReference type="PROSITE" id="PS50041"/>
    </source>
</evidence>